<name>A0A3N4IBV9_ASCIM</name>
<feature type="compositionally biased region" description="Basic and acidic residues" evidence="9">
    <location>
        <begin position="516"/>
        <end position="527"/>
    </location>
</feature>
<feature type="region of interest" description="Disordered" evidence="9">
    <location>
        <begin position="507"/>
        <end position="527"/>
    </location>
</feature>
<comment type="subcellular location">
    <subcellularLocation>
        <location evidence="1">Nucleus</location>
    </subcellularLocation>
</comment>
<evidence type="ECO:0000313" key="12">
    <source>
        <dbReference type="EMBL" id="RPA82128.1"/>
    </source>
</evidence>
<feature type="domain" description="MJ1316 RNA cyclic group end recognition" evidence="10">
    <location>
        <begin position="547"/>
        <end position="617"/>
    </location>
</feature>
<dbReference type="EC" id="2.7.7.19" evidence="3"/>
<keyword evidence="6" id="KW-0547">Nucleotide-binding</keyword>
<dbReference type="GO" id="GO:1990817">
    <property type="term" value="F:poly(A) RNA polymerase activity"/>
    <property type="evidence" value="ECO:0007669"/>
    <property type="project" value="UniProtKB-EC"/>
</dbReference>
<dbReference type="GO" id="GO:0031123">
    <property type="term" value="P:RNA 3'-end processing"/>
    <property type="evidence" value="ECO:0007669"/>
    <property type="project" value="InterPro"/>
</dbReference>
<accession>A0A3N4IBV9</accession>
<dbReference type="InterPro" id="IPR040459">
    <property type="entry name" value="MJ1316"/>
</dbReference>
<evidence type="ECO:0000256" key="7">
    <source>
        <dbReference type="ARBA" id="ARBA00022840"/>
    </source>
</evidence>
<keyword evidence="8" id="KW-0539">Nucleus</keyword>
<dbReference type="PANTHER" id="PTHR10682:SF23">
    <property type="entry name" value="POLYNUCLEOTIDE ADENYLYLTRANSFERASE"/>
    <property type="match status" value="1"/>
</dbReference>
<comment type="similarity">
    <text evidence="2">Belongs to the poly(A) polymerase family.</text>
</comment>
<dbReference type="Pfam" id="PF04928">
    <property type="entry name" value="PAP_central"/>
    <property type="match status" value="1"/>
</dbReference>
<keyword evidence="13" id="KW-1185">Reference proteome</keyword>
<protein>
    <recommendedName>
        <fullName evidence="3">polynucleotide adenylyltransferase</fullName>
        <ecNumber evidence="3">2.7.7.19</ecNumber>
    </recommendedName>
</protein>
<keyword evidence="4" id="KW-0507">mRNA processing</keyword>
<dbReference type="InterPro" id="IPR043519">
    <property type="entry name" value="NT_sf"/>
</dbReference>
<reference evidence="12 13" key="1">
    <citation type="journal article" date="2018" name="Nat. Ecol. Evol.">
        <title>Pezizomycetes genomes reveal the molecular basis of ectomycorrhizal truffle lifestyle.</title>
        <authorList>
            <person name="Murat C."/>
            <person name="Payen T."/>
            <person name="Noel B."/>
            <person name="Kuo A."/>
            <person name="Morin E."/>
            <person name="Chen J."/>
            <person name="Kohler A."/>
            <person name="Krizsan K."/>
            <person name="Balestrini R."/>
            <person name="Da Silva C."/>
            <person name="Montanini B."/>
            <person name="Hainaut M."/>
            <person name="Levati E."/>
            <person name="Barry K.W."/>
            <person name="Belfiori B."/>
            <person name="Cichocki N."/>
            <person name="Clum A."/>
            <person name="Dockter R.B."/>
            <person name="Fauchery L."/>
            <person name="Guy J."/>
            <person name="Iotti M."/>
            <person name="Le Tacon F."/>
            <person name="Lindquist E.A."/>
            <person name="Lipzen A."/>
            <person name="Malagnac F."/>
            <person name="Mello A."/>
            <person name="Molinier V."/>
            <person name="Miyauchi S."/>
            <person name="Poulain J."/>
            <person name="Riccioni C."/>
            <person name="Rubini A."/>
            <person name="Sitrit Y."/>
            <person name="Splivallo R."/>
            <person name="Traeger S."/>
            <person name="Wang M."/>
            <person name="Zifcakova L."/>
            <person name="Wipf D."/>
            <person name="Zambonelli A."/>
            <person name="Paolocci F."/>
            <person name="Nowrousian M."/>
            <person name="Ottonello S."/>
            <person name="Baldrian P."/>
            <person name="Spatafora J.W."/>
            <person name="Henrissat B."/>
            <person name="Nagy L.G."/>
            <person name="Aury J.M."/>
            <person name="Wincker P."/>
            <person name="Grigoriev I.V."/>
            <person name="Bonfante P."/>
            <person name="Martin F.M."/>
        </authorList>
    </citation>
    <scope>NUCLEOTIDE SEQUENCE [LARGE SCALE GENOMIC DNA]</scope>
    <source>
        <strain evidence="12 13">RN42</strain>
    </source>
</reference>
<evidence type="ECO:0000256" key="1">
    <source>
        <dbReference type="ARBA" id="ARBA00004123"/>
    </source>
</evidence>
<proteinExistence type="inferred from homology"/>
<feature type="compositionally biased region" description="Basic and acidic residues" evidence="9">
    <location>
        <begin position="639"/>
        <end position="682"/>
    </location>
</feature>
<dbReference type="SUPFAM" id="SSF81631">
    <property type="entry name" value="PAP/OAS1 substrate-binding domain"/>
    <property type="match status" value="1"/>
</dbReference>
<evidence type="ECO:0000259" key="10">
    <source>
        <dbReference type="Pfam" id="PF04457"/>
    </source>
</evidence>
<dbReference type="GO" id="GO:0005634">
    <property type="term" value="C:nucleus"/>
    <property type="evidence" value="ECO:0007669"/>
    <property type="project" value="UniProtKB-SubCell"/>
</dbReference>
<dbReference type="SUPFAM" id="SSF81301">
    <property type="entry name" value="Nucleotidyltransferase"/>
    <property type="match status" value="1"/>
</dbReference>
<dbReference type="EMBL" id="ML119674">
    <property type="protein sequence ID" value="RPA82128.1"/>
    <property type="molecule type" value="Genomic_DNA"/>
</dbReference>
<dbReference type="InterPro" id="IPR007012">
    <property type="entry name" value="PolA_pol_cen_dom"/>
</dbReference>
<evidence type="ECO:0000259" key="11">
    <source>
        <dbReference type="Pfam" id="PF04928"/>
    </source>
</evidence>
<dbReference type="GO" id="GO:0005524">
    <property type="term" value="F:ATP binding"/>
    <property type="evidence" value="ECO:0007669"/>
    <property type="project" value="UniProtKB-KW"/>
</dbReference>
<dbReference type="Proteomes" id="UP000275078">
    <property type="component" value="Unassembled WGS sequence"/>
</dbReference>
<evidence type="ECO:0000256" key="4">
    <source>
        <dbReference type="ARBA" id="ARBA00022664"/>
    </source>
</evidence>
<keyword evidence="7" id="KW-0067">ATP-binding</keyword>
<evidence type="ECO:0000313" key="13">
    <source>
        <dbReference type="Proteomes" id="UP000275078"/>
    </source>
</evidence>
<dbReference type="GO" id="GO:0003723">
    <property type="term" value="F:RNA binding"/>
    <property type="evidence" value="ECO:0007669"/>
    <property type="project" value="InterPro"/>
</dbReference>
<evidence type="ECO:0000256" key="5">
    <source>
        <dbReference type="ARBA" id="ARBA00022679"/>
    </source>
</evidence>
<dbReference type="Pfam" id="PF04457">
    <property type="entry name" value="MJ1316"/>
    <property type="match status" value="1"/>
</dbReference>
<gene>
    <name evidence="12" type="ORF">BJ508DRAFT_414376</name>
</gene>
<feature type="region of interest" description="Disordered" evidence="9">
    <location>
        <begin position="639"/>
        <end position="689"/>
    </location>
</feature>
<dbReference type="GO" id="GO:0006397">
    <property type="term" value="P:mRNA processing"/>
    <property type="evidence" value="ECO:0007669"/>
    <property type="project" value="UniProtKB-KW"/>
</dbReference>
<dbReference type="STRING" id="1160509.A0A3N4IBV9"/>
<evidence type="ECO:0000256" key="2">
    <source>
        <dbReference type="ARBA" id="ARBA00010912"/>
    </source>
</evidence>
<sequence length="689" mass="77322">MASEDSQDVSLTEALSSVNAFPTNTKTQHLSDGFSRVREILNYTPTDSADATWQRLNLGLLQIVPVGSYGYGLHDDSSDLDLTVVGGLGAPIFYRIVQLRVRMIGIEYGVKVSKFVDAKDASMLELEVSFKAGDGSEGSKGSVMVDLHYAQAPGLLSRWNEIADLPSEDIALALPAGTRRKINAYRDMVYILRRIPNKETFALAYRFIRTWAKRRGLYSSRFGLLSGFHITLLLFRLIKKQAVAEMVEKESSASQILALFFNEYAEFDWEKEEVVDPEIKLVNHKRSWTEPISILTPNSPHFNVSANATKHSVYALQKELGRAKDLVNANAPWENLFGSDPQQTALEMLSEYTNFIKIDLSFWGSSIGRGKNFVGWTESRIVHLLIEIQTYFPSLNVRLFPTRFKLPTLDNAQPTELTSFYLLGVHNTAPATTTSSTDPSSKRIQENKFLLVLTRFTDAVKRNDLIYNPSEAYISCSYTRSLPKEGIELDNNQTWDFLGDASTFSTDSTDLDLEEAPSRPEEPNEDLKALESTSYDLASLPPKTSPLRPAHDVLNRLRWDQSYDVRDYVVGYDDRFLGIMEMGVEAWSNEKTEEEWIPMHRVVYFKRVSDGVIVWDRRVALDGVFGSGRGMFESKPVERVEEEVSKAGEEGDENERKEVAEEGGKEPGDVDVEKVGGDKGDAVGEVVSG</sequence>
<keyword evidence="5" id="KW-0808">Transferase</keyword>
<dbReference type="PANTHER" id="PTHR10682">
    <property type="entry name" value="POLY A POLYMERASE"/>
    <property type="match status" value="1"/>
</dbReference>
<dbReference type="Gene3D" id="1.10.1410.10">
    <property type="match status" value="1"/>
</dbReference>
<organism evidence="12 13">
    <name type="scientific">Ascobolus immersus RN42</name>
    <dbReference type="NCBI Taxonomy" id="1160509"/>
    <lineage>
        <taxon>Eukaryota</taxon>
        <taxon>Fungi</taxon>
        <taxon>Dikarya</taxon>
        <taxon>Ascomycota</taxon>
        <taxon>Pezizomycotina</taxon>
        <taxon>Pezizomycetes</taxon>
        <taxon>Pezizales</taxon>
        <taxon>Ascobolaceae</taxon>
        <taxon>Ascobolus</taxon>
    </lineage>
</organism>
<dbReference type="AlphaFoldDB" id="A0A3N4IBV9"/>
<dbReference type="OrthoDB" id="10263155at2759"/>
<dbReference type="InterPro" id="IPR011068">
    <property type="entry name" value="NuclTrfase_I-like_C"/>
</dbReference>
<evidence type="ECO:0000256" key="9">
    <source>
        <dbReference type="SAM" id="MobiDB-lite"/>
    </source>
</evidence>
<feature type="domain" description="Poly(A) polymerase central" evidence="11">
    <location>
        <begin position="200"/>
        <end position="337"/>
    </location>
</feature>
<evidence type="ECO:0000256" key="6">
    <source>
        <dbReference type="ARBA" id="ARBA00022741"/>
    </source>
</evidence>
<dbReference type="SUPFAM" id="SSF55003">
    <property type="entry name" value="PAP/Archaeal CCA-adding enzyme, C-terminal domain"/>
    <property type="match status" value="1"/>
</dbReference>
<evidence type="ECO:0000256" key="8">
    <source>
        <dbReference type="ARBA" id="ARBA00023242"/>
    </source>
</evidence>
<evidence type="ECO:0000256" key="3">
    <source>
        <dbReference type="ARBA" id="ARBA00012388"/>
    </source>
</evidence>